<comment type="caution">
    <text evidence="1">The sequence shown here is derived from an EMBL/GenBank/DDBJ whole genome shotgun (WGS) entry which is preliminary data.</text>
</comment>
<dbReference type="EMBL" id="JAYMGO010000007">
    <property type="protein sequence ID" value="KAL1270568.1"/>
    <property type="molecule type" value="Genomic_DNA"/>
</dbReference>
<organism evidence="1 2">
    <name type="scientific">Cirrhinus molitorella</name>
    <name type="common">mud carp</name>
    <dbReference type="NCBI Taxonomy" id="172907"/>
    <lineage>
        <taxon>Eukaryota</taxon>
        <taxon>Metazoa</taxon>
        <taxon>Chordata</taxon>
        <taxon>Craniata</taxon>
        <taxon>Vertebrata</taxon>
        <taxon>Euteleostomi</taxon>
        <taxon>Actinopterygii</taxon>
        <taxon>Neopterygii</taxon>
        <taxon>Teleostei</taxon>
        <taxon>Ostariophysi</taxon>
        <taxon>Cypriniformes</taxon>
        <taxon>Cyprinidae</taxon>
        <taxon>Labeoninae</taxon>
        <taxon>Labeonini</taxon>
        <taxon>Cirrhinus</taxon>
    </lineage>
</organism>
<evidence type="ECO:0000313" key="1">
    <source>
        <dbReference type="EMBL" id="KAL1270568.1"/>
    </source>
</evidence>
<proteinExistence type="predicted"/>
<protein>
    <submittedName>
        <fullName evidence="1">Uncharacterized protein</fullName>
    </submittedName>
</protein>
<dbReference type="Proteomes" id="UP001558613">
    <property type="component" value="Unassembled WGS sequence"/>
</dbReference>
<reference evidence="1 2" key="1">
    <citation type="submission" date="2023-09" db="EMBL/GenBank/DDBJ databases">
        <authorList>
            <person name="Wang M."/>
        </authorList>
    </citation>
    <scope>NUCLEOTIDE SEQUENCE [LARGE SCALE GENOMIC DNA]</scope>
    <source>
        <strain evidence="1">GT-2023</strain>
        <tissue evidence="1">Liver</tissue>
    </source>
</reference>
<evidence type="ECO:0000313" key="2">
    <source>
        <dbReference type="Proteomes" id="UP001558613"/>
    </source>
</evidence>
<sequence>MSAPDKRTQWDEDLTQFRKEHGLSKKVLLNCCLVRRIFSWASPNKKAQETAGPFIVSGAAVSVQPQMDKLNGFIWLLQHWLVSE</sequence>
<keyword evidence="2" id="KW-1185">Reference proteome</keyword>
<name>A0ABR3N105_9TELE</name>
<gene>
    <name evidence="1" type="ORF">QQF64_029584</name>
</gene>
<accession>A0ABR3N105</accession>